<feature type="region of interest" description="Disordered" evidence="1">
    <location>
        <begin position="91"/>
        <end position="110"/>
    </location>
</feature>
<sequence length="315" mass="35111">MRIRPPELETSICDWAVKMKYRVSLSTRSVLGKWVYLVKLAMSLFDLQDVCIAIGSLATLDLPMFVDLIGIYGLKGLYSPKLAAPLLSQIRRRRRPPPSPPPPPLSDRTCSDQLFEEFPSVLISSGLLVQADEGTLLPVVDLIRRNLPPPTVKCRFPREIGRSQAPRRQQELIAFLTKGSDDKKGEDSSSRRPQPPPDDQNRPGGGSGSRPNDLSRFGGVSVSRYVGTRGSGSESRRRGDKSGSIEKKIQWCCFSSHIDPITYANRLLKGDVFANLSKLDASFQKHYQTKRLSKRSPTLPLLLQSELPTTGNRRK</sequence>
<dbReference type="AlphaFoldDB" id="A0A2Z7AQN3"/>
<name>A0A2Z7AQN3_9LAMI</name>
<feature type="region of interest" description="Disordered" evidence="1">
    <location>
        <begin position="177"/>
        <end position="241"/>
    </location>
</feature>
<keyword evidence="3" id="KW-1185">Reference proteome</keyword>
<dbReference type="Proteomes" id="UP000250235">
    <property type="component" value="Unassembled WGS sequence"/>
</dbReference>
<reference evidence="2 3" key="1">
    <citation type="journal article" date="2015" name="Proc. Natl. Acad. Sci. U.S.A.">
        <title>The resurrection genome of Boea hygrometrica: A blueprint for survival of dehydration.</title>
        <authorList>
            <person name="Xiao L."/>
            <person name="Yang G."/>
            <person name="Zhang L."/>
            <person name="Yang X."/>
            <person name="Zhao S."/>
            <person name="Ji Z."/>
            <person name="Zhou Q."/>
            <person name="Hu M."/>
            <person name="Wang Y."/>
            <person name="Chen M."/>
            <person name="Xu Y."/>
            <person name="Jin H."/>
            <person name="Xiao X."/>
            <person name="Hu G."/>
            <person name="Bao F."/>
            <person name="Hu Y."/>
            <person name="Wan P."/>
            <person name="Li L."/>
            <person name="Deng X."/>
            <person name="Kuang T."/>
            <person name="Xiang C."/>
            <person name="Zhu J.K."/>
            <person name="Oliver M.J."/>
            <person name="He Y."/>
        </authorList>
    </citation>
    <scope>NUCLEOTIDE SEQUENCE [LARGE SCALE GENOMIC DNA]</scope>
    <source>
        <strain evidence="3">cv. XS01</strain>
    </source>
</reference>
<proteinExistence type="predicted"/>
<organism evidence="2 3">
    <name type="scientific">Dorcoceras hygrometricum</name>
    <dbReference type="NCBI Taxonomy" id="472368"/>
    <lineage>
        <taxon>Eukaryota</taxon>
        <taxon>Viridiplantae</taxon>
        <taxon>Streptophyta</taxon>
        <taxon>Embryophyta</taxon>
        <taxon>Tracheophyta</taxon>
        <taxon>Spermatophyta</taxon>
        <taxon>Magnoliopsida</taxon>
        <taxon>eudicotyledons</taxon>
        <taxon>Gunneridae</taxon>
        <taxon>Pentapetalae</taxon>
        <taxon>asterids</taxon>
        <taxon>lamiids</taxon>
        <taxon>Lamiales</taxon>
        <taxon>Gesneriaceae</taxon>
        <taxon>Didymocarpoideae</taxon>
        <taxon>Trichosporeae</taxon>
        <taxon>Loxocarpinae</taxon>
        <taxon>Dorcoceras</taxon>
    </lineage>
</organism>
<feature type="compositionally biased region" description="Basic and acidic residues" evidence="1">
    <location>
        <begin position="179"/>
        <end position="190"/>
    </location>
</feature>
<evidence type="ECO:0000313" key="3">
    <source>
        <dbReference type="Proteomes" id="UP000250235"/>
    </source>
</evidence>
<evidence type="ECO:0000313" key="2">
    <source>
        <dbReference type="EMBL" id="KZV24194.1"/>
    </source>
</evidence>
<gene>
    <name evidence="2" type="ORF">F511_09138</name>
</gene>
<protein>
    <submittedName>
        <fullName evidence="2">Uncharacterized protein</fullName>
    </submittedName>
</protein>
<accession>A0A2Z7AQN3</accession>
<dbReference type="EMBL" id="KV012855">
    <property type="protein sequence ID" value="KZV24194.1"/>
    <property type="molecule type" value="Genomic_DNA"/>
</dbReference>
<evidence type="ECO:0000256" key="1">
    <source>
        <dbReference type="SAM" id="MobiDB-lite"/>
    </source>
</evidence>